<sequence>MIPRRFAYSRMPAYPGLEPGLPVIPFTLTYQGKSCTIQAIVDSDASINVLPYNVGAKLGLIWEIQTFFFQEFDVVFSGSQQIFEIAPKGVLLQST</sequence>
<dbReference type="HOGENOM" id="CLU_2367101_0_0_0"/>
<protein>
    <recommendedName>
        <fullName evidence="3">Retroviral aspartyl protease</fullName>
    </recommendedName>
</protein>
<reference evidence="1" key="1">
    <citation type="journal article" date="2015" name="PeerJ">
        <title>First genomic representation of candidate bacterial phylum KSB3 points to enhanced environmental sensing as a trigger of wastewater bulking.</title>
        <authorList>
            <person name="Sekiguchi Y."/>
            <person name="Ohashi A."/>
            <person name="Parks D.H."/>
            <person name="Yamauchi T."/>
            <person name="Tyson G.W."/>
            <person name="Hugenholtz P."/>
        </authorList>
    </citation>
    <scope>NUCLEOTIDE SEQUENCE [LARGE SCALE GENOMIC DNA]</scope>
</reference>
<gene>
    <name evidence="1" type="ORF">U27_00490</name>
</gene>
<organism evidence="1">
    <name type="scientific">Vecturithrix granuli</name>
    <dbReference type="NCBI Taxonomy" id="1499967"/>
    <lineage>
        <taxon>Bacteria</taxon>
        <taxon>Candidatus Moduliflexota</taxon>
        <taxon>Candidatus Vecturitrichia</taxon>
        <taxon>Candidatus Vecturitrichales</taxon>
        <taxon>Candidatus Vecturitrichaceae</taxon>
        <taxon>Candidatus Vecturithrix</taxon>
    </lineage>
</organism>
<evidence type="ECO:0000313" key="2">
    <source>
        <dbReference type="Proteomes" id="UP000030661"/>
    </source>
</evidence>
<dbReference type="STRING" id="1499967.U27_00490"/>
<dbReference type="AlphaFoldDB" id="A0A081C7N8"/>
<evidence type="ECO:0000313" key="1">
    <source>
        <dbReference type="EMBL" id="GAK60593.1"/>
    </source>
</evidence>
<evidence type="ECO:0008006" key="3">
    <source>
        <dbReference type="Google" id="ProtNLM"/>
    </source>
</evidence>
<name>A0A081C7N8_VECG1</name>
<dbReference type="Proteomes" id="UP000030661">
    <property type="component" value="Unassembled WGS sequence"/>
</dbReference>
<keyword evidence="2" id="KW-1185">Reference proteome</keyword>
<accession>A0A081C7N8</accession>
<proteinExistence type="predicted"/>
<dbReference type="EMBL" id="DF820474">
    <property type="protein sequence ID" value="GAK60593.1"/>
    <property type="molecule type" value="Genomic_DNA"/>
</dbReference>